<keyword evidence="2" id="KW-1185">Reference proteome</keyword>
<organism evidence="1 2">
    <name type="scientific">Succiniclasticum ruminis</name>
    <dbReference type="NCBI Taxonomy" id="40841"/>
    <lineage>
        <taxon>Bacteria</taxon>
        <taxon>Bacillati</taxon>
        <taxon>Bacillota</taxon>
        <taxon>Negativicutes</taxon>
        <taxon>Acidaminococcales</taxon>
        <taxon>Acidaminococcaceae</taxon>
        <taxon>Succiniclasticum</taxon>
    </lineage>
</organism>
<reference evidence="2" key="1">
    <citation type="submission" date="2016-10" db="EMBL/GenBank/DDBJ databases">
        <authorList>
            <person name="Varghese N."/>
            <person name="Submissions S."/>
        </authorList>
    </citation>
    <scope>NUCLEOTIDE SEQUENCE [LARGE SCALE GENOMIC DNA]</scope>
    <source>
        <strain evidence="2">DSM 11005</strain>
    </source>
</reference>
<dbReference type="EMBL" id="FMYW01000012">
    <property type="protein sequence ID" value="SDC62954.1"/>
    <property type="molecule type" value="Genomic_DNA"/>
</dbReference>
<dbReference type="OrthoDB" id="2375094at2"/>
<dbReference type="AlphaFoldDB" id="A0A1G6N698"/>
<dbReference type="RefSeq" id="WP_093730827.1">
    <property type="nucleotide sequence ID" value="NZ_FMYW01000012.1"/>
</dbReference>
<protein>
    <submittedName>
        <fullName evidence="1">Uncharacterized protein</fullName>
    </submittedName>
</protein>
<accession>A0A1G6N698</accession>
<name>A0A1G6N698_9FIRM</name>
<evidence type="ECO:0000313" key="1">
    <source>
        <dbReference type="EMBL" id="SDC62954.1"/>
    </source>
</evidence>
<proteinExistence type="predicted"/>
<dbReference type="Proteomes" id="UP000198943">
    <property type="component" value="Unassembled WGS sequence"/>
</dbReference>
<sequence length="517" mass="60567">MTNIYDLINDLYTDDEGWNTVLEFRYADQFLRMEAFRGATDDELMDIWQQVMYLMIYCGNTSYRIGDMTCEDFIYCISWCQRNIGDFELDYEGVDFFLSVIQRLLTFLKQKRAISNDTAAAKCRLKLLGPDGSLLLFRKDGSLPEEYDRYRTNQEPDLEAKVFMQLGQKLSTLSDMMQKFFGEPRFSLDRRRASYAYFGVDAEPEFDPDRPELFAAFWEYFIFDYHLRDTDERGIDHFYEYYRKHPDPKYGKRNKALIELLASMQKIQLMVFTIEKEETDGWFSCRDFFTGSISELSLPVDETVDTRDLLCIAHVFEDGNLITDYLRSIKIAPLGLKTLHNRLAKFLAYYRVANPLADWEQFVKDNPALVTHLVASAGATDMLSKPMHFPAKELDYKPAAVKKENAVCQFLLQFGKLLHLSWQDRKNLSQMWSDFYALRPVSCFSDQDFMIWTLAILDNYMKITKTYLMDVAPYAEQVHIDSNRVAKRSEIIQDVLHLKPFDSRYISEDGLINMAFS</sequence>
<evidence type="ECO:0000313" key="2">
    <source>
        <dbReference type="Proteomes" id="UP000198943"/>
    </source>
</evidence>
<gene>
    <name evidence="1" type="ORF">SAMN04487864_11218</name>
</gene>